<evidence type="ECO:0000256" key="5">
    <source>
        <dbReference type="SAM" id="MobiDB-lite"/>
    </source>
</evidence>
<evidence type="ECO:0000256" key="4">
    <source>
        <dbReference type="RuleBase" id="RU003744"/>
    </source>
</evidence>
<dbReference type="Proteomes" id="UP000278440">
    <property type="component" value="Unassembled WGS sequence"/>
</dbReference>
<keyword evidence="2" id="KW-0813">Transport</keyword>
<evidence type="ECO:0000259" key="7">
    <source>
        <dbReference type="SMART" id="SM00062"/>
    </source>
</evidence>
<sequence>MTRRPRAVRRARAGLVTAGAALTTAALAACSSGGYTPTAVPTPRPTATQAQGNSPAASCSTATQSYDPLPSLPAADSIRDAGLRKILDAGRIRVGVSADTYLFGSTNPKTGAIEGFDIDLARYVAERLFGDPGKVQLVVISAADRLPLLQSGRIDMVARNFSMTCDRWDDIAFSAEYYRSGQTLLVSSDLKDAENATFATVKGLRVCAPTGTSSLALLRQQAERYDLKPVDAPNHTGCLVRFQQGEADAITGDDTVLAGLAAQDPYTVVSKAKLVTTEPYGLGVNKDDVYLARYLNRAIAEYESSGRWKKSYDTWLADTLGQAPAPPTPRYGRS</sequence>
<evidence type="ECO:0000256" key="3">
    <source>
        <dbReference type="ARBA" id="ARBA00022729"/>
    </source>
</evidence>
<dbReference type="InterPro" id="IPR018313">
    <property type="entry name" value="SBP_3_CS"/>
</dbReference>
<dbReference type="SUPFAM" id="SSF53850">
    <property type="entry name" value="Periplasmic binding protein-like II"/>
    <property type="match status" value="1"/>
</dbReference>
<dbReference type="GO" id="GO:0030288">
    <property type="term" value="C:outer membrane-bounded periplasmic space"/>
    <property type="evidence" value="ECO:0007669"/>
    <property type="project" value="TreeGrafter"/>
</dbReference>
<feature type="signal peptide" evidence="6">
    <location>
        <begin position="1"/>
        <end position="28"/>
    </location>
</feature>
<dbReference type="Gene3D" id="3.40.190.10">
    <property type="entry name" value="Periplasmic binding protein-like II"/>
    <property type="match status" value="2"/>
</dbReference>
<dbReference type="RefSeq" id="WP_121033646.1">
    <property type="nucleotide sequence ID" value="NZ_JACHVT010000003.1"/>
</dbReference>
<dbReference type="Pfam" id="PF00497">
    <property type="entry name" value="SBP_bac_3"/>
    <property type="match status" value="1"/>
</dbReference>
<dbReference type="EMBL" id="JACHVT010000003">
    <property type="protein sequence ID" value="MBB2986286.1"/>
    <property type="molecule type" value="Genomic_DNA"/>
</dbReference>
<reference evidence="8 11" key="2">
    <citation type="submission" date="2020-08" db="EMBL/GenBank/DDBJ databases">
        <title>Genomic Encyclopedia of Type Strains, Phase IV (KMG-V): Genome sequencing to study the core and pangenomes of soil and plant-associated prokaryotes.</title>
        <authorList>
            <person name="Whitman W."/>
        </authorList>
    </citation>
    <scope>NUCLEOTIDE SEQUENCE [LARGE SCALE GENOMIC DNA]</scope>
    <source>
        <strain evidence="8 11">B3ACCR2</strain>
    </source>
</reference>
<dbReference type="OrthoDB" id="9807888at2"/>
<feature type="compositionally biased region" description="Low complexity" evidence="5">
    <location>
        <begin position="36"/>
        <end position="50"/>
    </location>
</feature>
<feature type="chain" id="PRO_5033438453" evidence="6">
    <location>
        <begin position="29"/>
        <end position="334"/>
    </location>
</feature>
<evidence type="ECO:0000313" key="8">
    <source>
        <dbReference type="EMBL" id="MBB2986286.1"/>
    </source>
</evidence>
<dbReference type="GO" id="GO:0005576">
    <property type="term" value="C:extracellular region"/>
    <property type="evidence" value="ECO:0007669"/>
    <property type="project" value="TreeGrafter"/>
</dbReference>
<keyword evidence="3 6" id="KW-0732">Signal</keyword>
<feature type="region of interest" description="Disordered" evidence="5">
    <location>
        <begin position="34"/>
        <end position="70"/>
    </location>
</feature>
<dbReference type="PROSITE" id="PS51257">
    <property type="entry name" value="PROKAR_LIPOPROTEIN"/>
    <property type="match status" value="1"/>
</dbReference>
<gene>
    <name evidence="9" type="ORF">DFJ68_2494</name>
    <name evidence="8" type="ORF">FHW14_001440</name>
</gene>
<organism evidence="9 10">
    <name type="scientific">Terracoccus luteus</name>
    <dbReference type="NCBI Taxonomy" id="53356"/>
    <lineage>
        <taxon>Bacteria</taxon>
        <taxon>Bacillati</taxon>
        <taxon>Actinomycetota</taxon>
        <taxon>Actinomycetes</taxon>
        <taxon>Micrococcales</taxon>
        <taxon>Intrasporangiaceae</taxon>
        <taxon>Terracoccus</taxon>
    </lineage>
</organism>
<dbReference type="GO" id="GO:0006865">
    <property type="term" value="P:amino acid transport"/>
    <property type="evidence" value="ECO:0007669"/>
    <property type="project" value="TreeGrafter"/>
</dbReference>
<dbReference type="AlphaFoldDB" id="A0A495Y0C4"/>
<dbReference type="EMBL" id="RBXT01000001">
    <property type="protein sequence ID" value="RKT79039.1"/>
    <property type="molecule type" value="Genomic_DNA"/>
</dbReference>
<dbReference type="InterPro" id="IPR051455">
    <property type="entry name" value="Bact_solute-bind_prot3"/>
</dbReference>
<evidence type="ECO:0000313" key="11">
    <source>
        <dbReference type="Proteomes" id="UP000590811"/>
    </source>
</evidence>
<dbReference type="Proteomes" id="UP000590811">
    <property type="component" value="Unassembled WGS sequence"/>
</dbReference>
<dbReference type="PANTHER" id="PTHR30085:SF6">
    <property type="entry name" value="ABC TRANSPORTER GLUTAMINE-BINDING PROTEIN GLNH"/>
    <property type="match status" value="1"/>
</dbReference>
<evidence type="ECO:0000256" key="1">
    <source>
        <dbReference type="ARBA" id="ARBA00010333"/>
    </source>
</evidence>
<feature type="compositionally biased region" description="Polar residues" evidence="5">
    <location>
        <begin position="51"/>
        <end position="66"/>
    </location>
</feature>
<accession>A0A495Y0C4</accession>
<dbReference type="CDD" id="cd13690">
    <property type="entry name" value="PBP2_GluB"/>
    <property type="match status" value="1"/>
</dbReference>
<dbReference type="InterPro" id="IPR001638">
    <property type="entry name" value="Solute-binding_3/MltF_N"/>
</dbReference>
<evidence type="ECO:0000313" key="10">
    <source>
        <dbReference type="Proteomes" id="UP000278440"/>
    </source>
</evidence>
<reference evidence="9 10" key="1">
    <citation type="submission" date="2018-10" db="EMBL/GenBank/DDBJ databases">
        <title>Sequencing the genomes of 1000 actinobacteria strains.</title>
        <authorList>
            <person name="Klenk H.-P."/>
        </authorList>
    </citation>
    <scope>NUCLEOTIDE SEQUENCE [LARGE SCALE GENOMIC DNA]</scope>
    <source>
        <strain evidence="9 10">DSM 44267</strain>
    </source>
</reference>
<name>A0A495Y0C4_9MICO</name>
<dbReference type="PROSITE" id="PS01039">
    <property type="entry name" value="SBP_BACTERIAL_3"/>
    <property type="match status" value="1"/>
</dbReference>
<protein>
    <submittedName>
        <fullName evidence="9">Amino acid ABC transporter substrate-binding protein (PAAT family)</fullName>
    </submittedName>
    <submittedName>
        <fullName evidence="8">Polar amino acid transport system substrate-binding protein</fullName>
    </submittedName>
</protein>
<dbReference type="SMART" id="SM00062">
    <property type="entry name" value="PBPb"/>
    <property type="match status" value="1"/>
</dbReference>
<evidence type="ECO:0000256" key="6">
    <source>
        <dbReference type="SAM" id="SignalP"/>
    </source>
</evidence>
<comment type="caution">
    <text evidence="9">The sequence shown here is derived from an EMBL/GenBank/DDBJ whole genome shotgun (WGS) entry which is preliminary data.</text>
</comment>
<feature type="domain" description="Solute-binding protein family 3/N-terminal" evidence="7">
    <location>
        <begin position="91"/>
        <end position="318"/>
    </location>
</feature>
<proteinExistence type="inferred from homology"/>
<dbReference type="PANTHER" id="PTHR30085">
    <property type="entry name" value="AMINO ACID ABC TRANSPORTER PERMEASE"/>
    <property type="match status" value="1"/>
</dbReference>
<keyword evidence="10" id="KW-1185">Reference proteome</keyword>
<evidence type="ECO:0000313" key="9">
    <source>
        <dbReference type="EMBL" id="RKT79039.1"/>
    </source>
</evidence>
<evidence type="ECO:0000256" key="2">
    <source>
        <dbReference type="ARBA" id="ARBA00022448"/>
    </source>
</evidence>
<comment type="similarity">
    <text evidence="1 4">Belongs to the bacterial solute-binding protein 3 family.</text>
</comment>